<gene>
    <name evidence="2" type="ORF">F2P81_018130</name>
</gene>
<organism evidence="2 3">
    <name type="scientific">Scophthalmus maximus</name>
    <name type="common">Turbot</name>
    <name type="synonym">Psetta maxima</name>
    <dbReference type="NCBI Taxonomy" id="52904"/>
    <lineage>
        <taxon>Eukaryota</taxon>
        <taxon>Metazoa</taxon>
        <taxon>Chordata</taxon>
        <taxon>Craniata</taxon>
        <taxon>Vertebrata</taxon>
        <taxon>Euteleostomi</taxon>
        <taxon>Actinopterygii</taxon>
        <taxon>Neopterygii</taxon>
        <taxon>Teleostei</taxon>
        <taxon>Neoteleostei</taxon>
        <taxon>Acanthomorphata</taxon>
        <taxon>Carangaria</taxon>
        <taxon>Pleuronectiformes</taxon>
        <taxon>Pleuronectoidei</taxon>
        <taxon>Scophthalmidae</taxon>
        <taxon>Scophthalmus</taxon>
    </lineage>
</organism>
<accession>A0A6A4S9J5</accession>
<name>A0A6A4S9J5_SCOMX</name>
<evidence type="ECO:0000313" key="3">
    <source>
        <dbReference type="Proteomes" id="UP000438429"/>
    </source>
</evidence>
<evidence type="ECO:0000256" key="1">
    <source>
        <dbReference type="SAM" id="MobiDB-lite"/>
    </source>
</evidence>
<feature type="compositionally biased region" description="Basic and acidic residues" evidence="1">
    <location>
        <begin position="1"/>
        <end position="12"/>
    </location>
</feature>
<proteinExistence type="predicted"/>
<feature type="region of interest" description="Disordered" evidence="1">
    <location>
        <begin position="1"/>
        <end position="62"/>
    </location>
</feature>
<sequence length="126" mass="14305">MTSRSSEEKNDRIYGTTEDGAEIYSDGAKTEIHLPDNNALTRGSDKDGGKQQRRQQQKQTDNMLSSLISSVLARSGLRGGKEEKKKKIIMREQEPDVNKLDAAEYLEVTFTFDAIVVKLCFCHWMF</sequence>
<evidence type="ECO:0000313" key="2">
    <source>
        <dbReference type="EMBL" id="KAF0029025.1"/>
    </source>
</evidence>
<comment type="caution">
    <text evidence="2">The sequence shown here is derived from an EMBL/GenBank/DDBJ whole genome shotgun (WGS) entry which is preliminary data.</text>
</comment>
<dbReference type="Proteomes" id="UP000438429">
    <property type="component" value="Unassembled WGS sequence"/>
</dbReference>
<dbReference type="AlphaFoldDB" id="A0A6A4S9J5"/>
<reference evidence="2 3" key="1">
    <citation type="submission" date="2019-06" db="EMBL/GenBank/DDBJ databases">
        <title>Draft genomes of female and male turbot (Scophthalmus maximus).</title>
        <authorList>
            <person name="Xu H."/>
            <person name="Xu X.-W."/>
            <person name="Shao C."/>
            <person name="Chen S."/>
        </authorList>
    </citation>
    <scope>NUCLEOTIDE SEQUENCE [LARGE SCALE GENOMIC DNA]</scope>
    <source>
        <strain evidence="2">Ysfricsl-2016a</strain>
        <tissue evidence="2">Blood</tissue>
    </source>
</reference>
<dbReference type="EMBL" id="VEVO01000016">
    <property type="protein sequence ID" value="KAF0029025.1"/>
    <property type="molecule type" value="Genomic_DNA"/>
</dbReference>
<protein>
    <submittedName>
        <fullName evidence="2">Uncharacterized protein</fullName>
    </submittedName>
</protein>